<proteinExistence type="predicted"/>
<protein>
    <recommendedName>
        <fullName evidence="1">Tc1-like transposase DDE domain-containing protein</fullName>
    </recommendedName>
</protein>
<dbReference type="Gene3D" id="3.30.420.10">
    <property type="entry name" value="Ribonuclease H-like superfamily/Ribonuclease H"/>
    <property type="match status" value="1"/>
</dbReference>
<dbReference type="InterPro" id="IPR036397">
    <property type="entry name" value="RNaseH_sf"/>
</dbReference>
<evidence type="ECO:0000313" key="2">
    <source>
        <dbReference type="EMBL" id="KAK1734885.1"/>
    </source>
</evidence>
<dbReference type="Proteomes" id="UP001224775">
    <property type="component" value="Unassembled WGS sequence"/>
</dbReference>
<accession>A0AAD8XWQ1</accession>
<evidence type="ECO:0000313" key="3">
    <source>
        <dbReference type="Proteomes" id="UP001224775"/>
    </source>
</evidence>
<reference evidence="2" key="1">
    <citation type="submission" date="2023-06" db="EMBL/GenBank/DDBJ databases">
        <title>Survivors Of The Sea: Transcriptome response of Skeletonema marinoi to long-term dormancy.</title>
        <authorList>
            <person name="Pinder M.I.M."/>
            <person name="Kourtchenko O."/>
            <person name="Robertson E.K."/>
            <person name="Larsson T."/>
            <person name="Maumus F."/>
            <person name="Osuna-Cruz C.M."/>
            <person name="Vancaester E."/>
            <person name="Stenow R."/>
            <person name="Vandepoele K."/>
            <person name="Ploug H."/>
            <person name="Bruchert V."/>
            <person name="Godhe A."/>
            <person name="Topel M."/>
        </authorList>
    </citation>
    <scope>NUCLEOTIDE SEQUENCE</scope>
    <source>
        <strain evidence="2">R05AC</strain>
    </source>
</reference>
<dbReference type="EMBL" id="JATAAI010000036">
    <property type="protein sequence ID" value="KAK1734885.1"/>
    <property type="molecule type" value="Genomic_DNA"/>
</dbReference>
<dbReference type="InterPro" id="IPR038717">
    <property type="entry name" value="Tc1-like_DDE_dom"/>
</dbReference>
<feature type="domain" description="Tc1-like transposase DDE" evidence="1">
    <location>
        <begin position="81"/>
        <end position="195"/>
    </location>
</feature>
<dbReference type="GO" id="GO:0003676">
    <property type="term" value="F:nucleic acid binding"/>
    <property type="evidence" value="ECO:0007669"/>
    <property type="project" value="InterPro"/>
</dbReference>
<evidence type="ECO:0000259" key="1">
    <source>
        <dbReference type="Pfam" id="PF13358"/>
    </source>
</evidence>
<comment type="caution">
    <text evidence="2">The sequence shown here is derived from an EMBL/GenBank/DDBJ whole genome shotgun (WGS) entry which is preliminary data.</text>
</comment>
<keyword evidence="3" id="KW-1185">Reference proteome</keyword>
<gene>
    <name evidence="2" type="ORF">QTG54_014345</name>
</gene>
<dbReference type="AlphaFoldDB" id="A0AAD8XWQ1"/>
<sequence length="235" mass="26288">MPLSYDQREYLRQQGANINQHGTIYRSGASLPYTKKLEVASAYSTERDAAGGKRPNISTIAQQCGVSRGYVRKVEEELHEFGRTLQHDERRKHNSLSNTGLCSESFSNEDITHEEKNGADKFALQLEMAIASGFFCPGDVHVLDNASIHYGGDNSNLEEWLYDTVGVLLVFLPARSPELNPIEQVWKILVNKLQRVPLGVMRSAGSHACAHAAIEILSTITHEEVEGCYRYCNYL</sequence>
<dbReference type="Pfam" id="PF13358">
    <property type="entry name" value="DDE_3"/>
    <property type="match status" value="1"/>
</dbReference>
<organism evidence="2 3">
    <name type="scientific">Skeletonema marinoi</name>
    <dbReference type="NCBI Taxonomy" id="267567"/>
    <lineage>
        <taxon>Eukaryota</taxon>
        <taxon>Sar</taxon>
        <taxon>Stramenopiles</taxon>
        <taxon>Ochrophyta</taxon>
        <taxon>Bacillariophyta</taxon>
        <taxon>Coscinodiscophyceae</taxon>
        <taxon>Thalassiosirophycidae</taxon>
        <taxon>Thalassiosirales</taxon>
        <taxon>Skeletonemataceae</taxon>
        <taxon>Skeletonema</taxon>
        <taxon>Skeletonema marinoi-dohrnii complex</taxon>
    </lineage>
</organism>
<name>A0AAD8XWQ1_9STRA</name>